<dbReference type="PANTHER" id="PTHR43861:SF1">
    <property type="entry name" value="TRANS-ACONITATE 2-METHYLTRANSFERASE"/>
    <property type="match status" value="1"/>
</dbReference>
<dbReference type="Gene3D" id="3.40.50.150">
    <property type="entry name" value="Vaccinia Virus protein VP39"/>
    <property type="match status" value="1"/>
</dbReference>
<dbReference type="InterPro" id="IPR041698">
    <property type="entry name" value="Methyltransf_25"/>
</dbReference>
<dbReference type="PANTHER" id="PTHR43861">
    <property type="entry name" value="TRANS-ACONITATE 2-METHYLTRANSFERASE-RELATED"/>
    <property type="match status" value="1"/>
</dbReference>
<reference evidence="5" key="1">
    <citation type="submission" date="2015-07" db="EMBL/GenBank/DDBJ databases">
        <title>Fjat-14235 jcm11544.</title>
        <authorList>
            <person name="Liu B."/>
            <person name="Wang J."/>
            <person name="Zhu Y."/>
            <person name="Liu G."/>
            <person name="Chen Q."/>
            <person name="Chen Z."/>
            <person name="Lan J."/>
            <person name="Che J."/>
            <person name="Ge C."/>
            <person name="Shi H."/>
            <person name="Pan Z."/>
            <person name="Liu X."/>
        </authorList>
    </citation>
    <scope>NUCLEOTIDE SEQUENCE [LARGE SCALE GENOMIC DNA]</scope>
    <source>
        <strain evidence="5">JCM 11544</strain>
    </source>
</reference>
<dbReference type="SUPFAM" id="SSF53335">
    <property type="entry name" value="S-adenosyl-L-methionine-dependent methyltransferases"/>
    <property type="match status" value="1"/>
</dbReference>
<proteinExistence type="predicted"/>
<dbReference type="GO" id="GO:0032259">
    <property type="term" value="P:methylation"/>
    <property type="evidence" value="ECO:0007669"/>
    <property type="project" value="UniProtKB-KW"/>
</dbReference>
<dbReference type="RefSeq" id="WP_053429453.1">
    <property type="nucleotide sequence ID" value="NZ_LGUE01000006.1"/>
</dbReference>
<organism evidence="4 5">
    <name type="scientific">Rossellomorea marisflavi</name>
    <dbReference type="NCBI Taxonomy" id="189381"/>
    <lineage>
        <taxon>Bacteria</taxon>
        <taxon>Bacillati</taxon>
        <taxon>Bacillota</taxon>
        <taxon>Bacilli</taxon>
        <taxon>Bacillales</taxon>
        <taxon>Bacillaceae</taxon>
        <taxon>Rossellomorea</taxon>
    </lineage>
</organism>
<evidence type="ECO:0000256" key="2">
    <source>
        <dbReference type="ARBA" id="ARBA00022679"/>
    </source>
</evidence>
<evidence type="ECO:0000313" key="4">
    <source>
        <dbReference type="EMBL" id="KON83400.1"/>
    </source>
</evidence>
<dbReference type="EMBL" id="LGUE01000006">
    <property type="protein sequence ID" value="KON83400.1"/>
    <property type="molecule type" value="Genomic_DNA"/>
</dbReference>
<dbReference type="GO" id="GO:0008168">
    <property type="term" value="F:methyltransferase activity"/>
    <property type="evidence" value="ECO:0007669"/>
    <property type="project" value="UniProtKB-KW"/>
</dbReference>
<accession>A0A0M0G0Q9</accession>
<sequence>MSGNKWNGKHYDDKSGFVSLYGKGLIDILDPKEGEKILDLGCGTGDLTQGIAGSGSIVRGIDYSEDMILRAREKYPSISFEVGDAANFHTPQPVDAVFSNAALHWVRDEDGVAASVARALRPGGRFVAEFGGSRNVGTIIAGVEEELTACGIDATSRNPWYFPTVGDYSSLLEHHGFRVAFIHHYERPTPLPDGEKGLDHWLDGFADDFFPEFEGEEKTLAYKGIKERVRPVLFKDGEWVADYWRIRVVAVKE</sequence>
<dbReference type="CDD" id="cd02440">
    <property type="entry name" value="AdoMet_MTases"/>
    <property type="match status" value="1"/>
</dbReference>
<keyword evidence="1 4" id="KW-0489">Methyltransferase</keyword>
<dbReference type="AlphaFoldDB" id="A0A0M0G0Q9"/>
<dbReference type="OrthoDB" id="9760689at2"/>
<evidence type="ECO:0000313" key="5">
    <source>
        <dbReference type="Proteomes" id="UP000037405"/>
    </source>
</evidence>
<keyword evidence="2 4" id="KW-0808">Transferase</keyword>
<dbReference type="Proteomes" id="UP000037405">
    <property type="component" value="Unassembled WGS sequence"/>
</dbReference>
<feature type="domain" description="Methyltransferase" evidence="3">
    <location>
        <begin position="37"/>
        <end position="124"/>
    </location>
</feature>
<evidence type="ECO:0000259" key="3">
    <source>
        <dbReference type="Pfam" id="PF13649"/>
    </source>
</evidence>
<protein>
    <submittedName>
        <fullName evidence="4">Methyltransferase type 11</fullName>
    </submittedName>
</protein>
<name>A0A0M0G0Q9_9BACI</name>
<dbReference type="STRING" id="189381.GCA_900166615_00743"/>
<dbReference type="Pfam" id="PF13649">
    <property type="entry name" value="Methyltransf_25"/>
    <property type="match status" value="1"/>
</dbReference>
<dbReference type="PATRIC" id="fig|189381.12.peg.3945"/>
<evidence type="ECO:0000256" key="1">
    <source>
        <dbReference type="ARBA" id="ARBA00022603"/>
    </source>
</evidence>
<keyword evidence="5" id="KW-1185">Reference proteome</keyword>
<gene>
    <name evidence="4" type="ORF">AF331_18100</name>
</gene>
<comment type="caution">
    <text evidence="4">The sequence shown here is derived from an EMBL/GenBank/DDBJ whole genome shotgun (WGS) entry which is preliminary data.</text>
</comment>
<dbReference type="InterPro" id="IPR029063">
    <property type="entry name" value="SAM-dependent_MTases_sf"/>
</dbReference>